<dbReference type="Proteomes" id="UP000799539">
    <property type="component" value="Unassembled WGS sequence"/>
</dbReference>
<organism evidence="1 2">
    <name type="scientific">Cercospora zeae-maydis SCOH1-5</name>
    <dbReference type="NCBI Taxonomy" id="717836"/>
    <lineage>
        <taxon>Eukaryota</taxon>
        <taxon>Fungi</taxon>
        <taxon>Dikarya</taxon>
        <taxon>Ascomycota</taxon>
        <taxon>Pezizomycotina</taxon>
        <taxon>Dothideomycetes</taxon>
        <taxon>Dothideomycetidae</taxon>
        <taxon>Mycosphaerellales</taxon>
        <taxon>Mycosphaerellaceae</taxon>
        <taxon>Cercospora</taxon>
    </lineage>
</organism>
<evidence type="ECO:0000313" key="2">
    <source>
        <dbReference type="Proteomes" id="UP000799539"/>
    </source>
</evidence>
<reference evidence="1" key="1">
    <citation type="journal article" date="2020" name="Stud. Mycol.">
        <title>101 Dothideomycetes genomes: a test case for predicting lifestyles and emergence of pathogens.</title>
        <authorList>
            <person name="Haridas S."/>
            <person name="Albert R."/>
            <person name="Binder M."/>
            <person name="Bloem J."/>
            <person name="Labutti K."/>
            <person name="Salamov A."/>
            <person name="Andreopoulos B."/>
            <person name="Baker S."/>
            <person name="Barry K."/>
            <person name="Bills G."/>
            <person name="Bluhm B."/>
            <person name="Cannon C."/>
            <person name="Castanera R."/>
            <person name="Culley D."/>
            <person name="Daum C."/>
            <person name="Ezra D."/>
            <person name="Gonzalez J."/>
            <person name="Henrissat B."/>
            <person name="Kuo A."/>
            <person name="Liang C."/>
            <person name="Lipzen A."/>
            <person name="Lutzoni F."/>
            <person name="Magnuson J."/>
            <person name="Mondo S."/>
            <person name="Nolan M."/>
            <person name="Ohm R."/>
            <person name="Pangilinan J."/>
            <person name="Park H.-J."/>
            <person name="Ramirez L."/>
            <person name="Alfaro M."/>
            <person name="Sun H."/>
            <person name="Tritt A."/>
            <person name="Yoshinaga Y."/>
            <person name="Zwiers L.-H."/>
            <person name="Turgeon B."/>
            <person name="Goodwin S."/>
            <person name="Spatafora J."/>
            <person name="Crous P."/>
            <person name="Grigoriev I."/>
        </authorList>
    </citation>
    <scope>NUCLEOTIDE SEQUENCE</scope>
    <source>
        <strain evidence="1">SCOH1-5</strain>
    </source>
</reference>
<dbReference type="AlphaFoldDB" id="A0A6A6F2B0"/>
<sequence length="127" mass="14213">MLKHPLAFACKVMHEHQSPRGTPYVSARAVDLSSSLPYMLVNHALSSQTDAQQPTQIFYYDQTTQNLRNDRFSSDASFHSSSNHPGNAFINDEISMYLACCHAPISSYLEKKTAPMASHQLPRNTLV</sequence>
<protein>
    <submittedName>
        <fullName evidence="1">Uncharacterized protein</fullName>
    </submittedName>
</protein>
<keyword evidence="2" id="KW-1185">Reference proteome</keyword>
<dbReference type="EMBL" id="ML992720">
    <property type="protein sequence ID" value="KAF2206447.1"/>
    <property type="molecule type" value="Genomic_DNA"/>
</dbReference>
<proteinExistence type="predicted"/>
<evidence type="ECO:0000313" key="1">
    <source>
        <dbReference type="EMBL" id="KAF2206447.1"/>
    </source>
</evidence>
<accession>A0A6A6F2B0</accession>
<gene>
    <name evidence="1" type="ORF">CERZMDRAFT_89280</name>
</gene>
<name>A0A6A6F2B0_9PEZI</name>